<reference evidence="7 8" key="1">
    <citation type="submission" date="2011-09" db="EMBL/GenBank/DDBJ databases">
        <title>Complete sequence of chromosome of Thioflavicoccus mobilis 8321.</title>
        <authorList>
            <consortium name="US DOE Joint Genome Institute"/>
            <person name="Lucas S."/>
            <person name="Han J."/>
            <person name="Lapidus A."/>
            <person name="Cheng J.-F."/>
            <person name="Goodwin L."/>
            <person name="Pitluck S."/>
            <person name="Peters L."/>
            <person name="Ovchinnikova G."/>
            <person name="Lu M."/>
            <person name="Detter J.C."/>
            <person name="Han C."/>
            <person name="Tapia R."/>
            <person name="Land M."/>
            <person name="Hauser L."/>
            <person name="Kyrpides N."/>
            <person name="Ivanova N."/>
            <person name="Pagani I."/>
            <person name="Vogl K."/>
            <person name="Liu Z."/>
            <person name="Imhoff J."/>
            <person name="Thiel V."/>
            <person name="Frigaard N.-U."/>
            <person name="Bryant D."/>
            <person name="Woyke T."/>
        </authorList>
    </citation>
    <scope>NUCLEOTIDE SEQUENCE [LARGE SCALE GENOMIC DNA]</scope>
    <source>
        <strain evidence="7 8">8321</strain>
    </source>
</reference>
<dbReference type="KEGG" id="tmb:Thimo_0835"/>
<dbReference type="Gene3D" id="3.10.120.10">
    <property type="entry name" value="Cytochrome b5-like heme/steroid binding domain"/>
    <property type="match status" value="1"/>
</dbReference>
<evidence type="ECO:0000256" key="1">
    <source>
        <dbReference type="ARBA" id="ARBA00022617"/>
    </source>
</evidence>
<keyword evidence="8" id="KW-1185">Reference proteome</keyword>
<keyword evidence="5" id="KW-0732">Signal</keyword>
<dbReference type="HOGENOM" id="CLU_102602_4_2_6"/>
<dbReference type="Proteomes" id="UP000010816">
    <property type="component" value="Chromosome"/>
</dbReference>
<feature type="signal peptide" evidence="5">
    <location>
        <begin position="1"/>
        <end position="29"/>
    </location>
</feature>
<dbReference type="eggNOG" id="COG5274">
    <property type="taxonomic scope" value="Bacteria"/>
</dbReference>
<name>L0GUJ2_9GAMM</name>
<dbReference type="GO" id="GO:0046872">
    <property type="term" value="F:metal ion binding"/>
    <property type="evidence" value="ECO:0007669"/>
    <property type="project" value="UniProtKB-KW"/>
</dbReference>
<dbReference type="InterPro" id="IPR001199">
    <property type="entry name" value="Cyt_B5-like_heme/steroid-bd"/>
</dbReference>
<evidence type="ECO:0000256" key="3">
    <source>
        <dbReference type="ARBA" id="ARBA00023004"/>
    </source>
</evidence>
<evidence type="ECO:0000313" key="7">
    <source>
        <dbReference type="EMBL" id="AGA89671.1"/>
    </source>
</evidence>
<feature type="domain" description="Cytochrome b5 heme-binding" evidence="6">
    <location>
        <begin position="34"/>
        <end position="114"/>
    </location>
</feature>
<dbReference type="SUPFAM" id="SSF55856">
    <property type="entry name" value="Cytochrome b5-like heme/steroid binding domain"/>
    <property type="match status" value="1"/>
</dbReference>
<dbReference type="AlphaFoldDB" id="L0GUJ2"/>
<evidence type="ECO:0000313" key="8">
    <source>
        <dbReference type="Proteomes" id="UP000010816"/>
    </source>
</evidence>
<dbReference type="SMART" id="SM01117">
    <property type="entry name" value="Cyt-b5"/>
    <property type="match status" value="1"/>
</dbReference>
<dbReference type="RefSeq" id="WP_015279817.1">
    <property type="nucleotide sequence ID" value="NC_019940.1"/>
</dbReference>
<dbReference type="EMBL" id="CP003051">
    <property type="protein sequence ID" value="AGA89671.1"/>
    <property type="molecule type" value="Genomic_DNA"/>
</dbReference>
<evidence type="ECO:0000256" key="2">
    <source>
        <dbReference type="ARBA" id="ARBA00022723"/>
    </source>
</evidence>
<dbReference type="Pfam" id="PF00173">
    <property type="entry name" value="Cyt-b5"/>
    <property type="match status" value="1"/>
</dbReference>
<dbReference type="PANTHER" id="PTHR19359">
    <property type="entry name" value="CYTOCHROME B5"/>
    <property type="match status" value="1"/>
</dbReference>
<organism evidence="7 8">
    <name type="scientific">Thioflavicoccus mobilis 8321</name>
    <dbReference type="NCBI Taxonomy" id="765912"/>
    <lineage>
        <taxon>Bacteria</taxon>
        <taxon>Pseudomonadati</taxon>
        <taxon>Pseudomonadota</taxon>
        <taxon>Gammaproteobacteria</taxon>
        <taxon>Chromatiales</taxon>
        <taxon>Chromatiaceae</taxon>
        <taxon>Thioflavicoccus</taxon>
    </lineage>
</organism>
<dbReference type="STRING" id="765912.Thimo_0835"/>
<dbReference type="InterPro" id="IPR036400">
    <property type="entry name" value="Cyt_B5-like_heme/steroid_sf"/>
</dbReference>
<dbReference type="InterPro" id="IPR050668">
    <property type="entry name" value="Cytochrome_b5"/>
</dbReference>
<feature type="chain" id="PRO_5003943031" evidence="5">
    <location>
        <begin position="30"/>
        <end position="115"/>
    </location>
</feature>
<evidence type="ECO:0000256" key="5">
    <source>
        <dbReference type="SAM" id="SignalP"/>
    </source>
</evidence>
<gene>
    <name evidence="7" type="ORF">Thimo_0835</name>
</gene>
<sequence>MKSAVHSTRSTSVALLALAALLGTGTVTADDAPLPTYTLDDIAAHASPTSCWMAIDGEVYDVTEHIAIHPTQPEVIGEWCGKEASEAWRTKGYGQEHSPVAHEMLEEIHIGTLAQ</sequence>
<dbReference type="PANTHER" id="PTHR19359:SF95">
    <property type="entry name" value="CYTOCHROME B5 TYPE B"/>
    <property type="match status" value="1"/>
</dbReference>
<evidence type="ECO:0000259" key="6">
    <source>
        <dbReference type="PROSITE" id="PS50255"/>
    </source>
</evidence>
<keyword evidence="1" id="KW-0349">Heme</keyword>
<protein>
    <submittedName>
        <fullName evidence="7">Cytochrome b involved in lipid metabolism</fullName>
    </submittedName>
</protein>
<accession>L0GUJ2</accession>
<dbReference type="OrthoDB" id="8173637at2"/>
<dbReference type="GO" id="GO:0020037">
    <property type="term" value="F:heme binding"/>
    <property type="evidence" value="ECO:0007669"/>
    <property type="project" value="TreeGrafter"/>
</dbReference>
<keyword evidence="3" id="KW-0408">Iron</keyword>
<proteinExistence type="inferred from homology"/>
<dbReference type="PROSITE" id="PS50255">
    <property type="entry name" value="CYTOCHROME_B5_2"/>
    <property type="match status" value="1"/>
</dbReference>
<comment type="similarity">
    <text evidence="4">Belongs to the cytochrome b5 family.</text>
</comment>
<keyword evidence="2" id="KW-0479">Metal-binding</keyword>
<dbReference type="GO" id="GO:0016020">
    <property type="term" value="C:membrane"/>
    <property type="evidence" value="ECO:0007669"/>
    <property type="project" value="TreeGrafter"/>
</dbReference>
<evidence type="ECO:0000256" key="4">
    <source>
        <dbReference type="ARBA" id="ARBA00038168"/>
    </source>
</evidence>